<gene>
    <name evidence="2" type="ORF">DBW92_01635</name>
</gene>
<sequence>MSESINAKDVEIFLLDNPDFFVSREALLTELDFKHDSGNASSLLERQIKRLREEHNTLIELLTSFVEEAKVNEDLFIKSKNLTLSILEASDDKDITNRIEKEFKDNFGVDVCTLKFFDNSEISVIEDKTDLSLHKGAVHCGSFSSAKLSILFEDKEISSAVIAVLVYGRKIGLLQLGSKDRTKYLGDEDTTFIEYVRDVLEARLSSLASNE</sequence>
<accession>A0A368C691</accession>
<evidence type="ECO:0000313" key="3">
    <source>
        <dbReference type="Proteomes" id="UP000252915"/>
    </source>
</evidence>
<dbReference type="InterPro" id="IPR007435">
    <property type="entry name" value="DUF484"/>
</dbReference>
<protein>
    <submittedName>
        <fullName evidence="2">DUF484 family protein</fullName>
    </submittedName>
</protein>
<dbReference type="Gene3D" id="3.30.450.40">
    <property type="match status" value="1"/>
</dbReference>
<dbReference type="PANTHER" id="PTHR38765:SF1">
    <property type="entry name" value="DUF484 DOMAIN-CONTAINING PROTEIN"/>
    <property type="match status" value="1"/>
</dbReference>
<organism evidence="2 3">
    <name type="scientific">SAR86 cluster bacterium</name>
    <dbReference type="NCBI Taxonomy" id="2030880"/>
    <lineage>
        <taxon>Bacteria</taxon>
        <taxon>Pseudomonadati</taxon>
        <taxon>Pseudomonadota</taxon>
        <taxon>Gammaproteobacteria</taxon>
        <taxon>SAR86 cluster</taxon>
    </lineage>
</organism>
<evidence type="ECO:0000256" key="1">
    <source>
        <dbReference type="SAM" id="Coils"/>
    </source>
</evidence>
<reference evidence="2 3" key="1">
    <citation type="journal article" date="2018" name="Microbiome">
        <title>Fine metagenomic profile of the Mediterranean stratified and mixed water columns revealed by assembly and recruitment.</title>
        <authorList>
            <person name="Haro-Moreno J.M."/>
            <person name="Lopez-Perez M."/>
            <person name="De La Torre J.R."/>
            <person name="Picazo A."/>
            <person name="Camacho A."/>
            <person name="Rodriguez-Valera F."/>
        </authorList>
    </citation>
    <scope>NUCLEOTIDE SEQUENCE [LARGE SCALE GENOMIC DNA]</scope>
    <source>
        <strain evidence="2">MED-G78</strain>
    </source>
</reference>
<name>A0A368C691_9GAMM</name>
<dbReference type="Pfam" id="PF04340">
    <property type="entry name" value="DUF484"/>
    <property type="match status" value="1"/>
</dbReference>
<feature type="coiled-coil region" evidence="1">
    <location>
        <begin position="41"/>
        <end position="68"/>
    </location>
</feature>
<dbReference type="EMBL" id="QOPI01000005">
    <property type="protein sequence ID" value="RCL45043.1"/>
    <property type="molecule type" value="Genomic_DNA"/>
</dbReference>
<dbReference type="Proteomes" id="UP000252915">
    <property type="component" value="Unassembled WGS sequence"/>
</dbReference>
<proteinExistence type="predicted"/>
<dbReference type="PANTHER" id="PTHR38765">
    <property type="entry name" value="DUF484 DOMAIN-CONTAINING PROTEIN"/>
    <property type="match status" value="1"/>
</dbReference>
<dbReference type="AlphaFoldDB" id="A0A368C691"/>
<comment type="caution">
    <text evidence="2">The sequence shown here is derived from an EMBL/GenBank/DDBJ whole genome shotgun (WGS) entry which is preliminary data.</text>
</comment>
<dbReference type="InterPro" id="IPR029016">
    <property type="entry name" value="GAF-like_dom_sf"/>
</dbReference>
<evidence type="ECO:0000313" key="2">
    <source>
        <dbReference type="EMBL" id="RCL45043.1"/>
    </source>
</evidence>
<keyword evidence="1" id="KW-0175">Coiled coil</keyword>